<dbReference type="RefSeq" id="WP_354694921.1">
    <property type="nucleotide sequence ID" value="NZ_JAZHOG010000004.1"/>
</dbReference>
<comment type="caution">
    <text evidence="1">The sequence shown here is derived from an EMBL/GenBank/DDBJ whole genome shotgun (WGS) entry which is preliminary data.</text>
</comment>
<dbReference type="Proteomes" id="UP001359886">
    <property type="component" value="Unassembled WGS sequence"/>
</dbReference>
<gene>
    <name evidence="1" type="ORF">V3330_08225</name>
</gene>
<dbReference type="EMBL" id="JAZHOG010000004">
    <property type="protein sequence ID" value="MEJ8567607.1"/>
    <property type="molecule type" value="Genomic_DNA"/>
</dbReference>
<reference evidence="1 2" key="1">
    <citation type="submission" date="2024-02" db="EMBL/GenBank/DDBJ databases">
        <title>A novel Wenzhouxiangellaceae bacterium, isolated from coastal sediments.</title>
        <authorList>
            <person name="Du Z.-J."/>
            <person name="Ye Y.-Q."/>
            <person name="Zhang X.-Y."/>
        </authorList>
    </citation>
    <scope>NUCLEOTIDE SEQUENCE [LARGE SCALE GENOMIC DNA]</scope>
    <source>
        <strain evidence="1 2">CH-27</strain>
    </source>
</reference>
<evidence type="ECO:0000313" key="2">
    <source>
        <dbReference type="Proteomes" id="UP001359886"/>
    </source>
</evidence>
<evidence type="ECO:0008006" key="3">
    <source>
        <dbReference type="Google" id="ProtNLM"/>
    </source>
</evidence>
<sequence length="228" mass="24545">MNSDIGAPGGAEPRLEFLSNGLCKRIRAGRAIEGRLLIRHPSVRPEREPVWGSGENAMAGPSIRLAAGMNAAAKVDRAVMECETAELPFTDGAFRSVTLYHVLADGTEPELGEACRVLASDGDLLVVGLNHCGWSGFDAGYRPELPRLRPGAVRRRLLEFDVVLHARYGAGFLGRPHPADMGRGAWRLALPAADIVLLHARHVRPMGMARPRLKDVPAGWAPTALAGR</sequence>
<organism evidence="1 2">
    <name type="scientific">Elongatibacter sediminis</name>
    <dbReference type="NCBI Taxonomy" id="3119006"/>
    <lineage>
        <taxon>Bacteria</taxon>
        <taxon>Pseudomonadati</taxon>
        <taxon>Pseudomonadota</taxon>
        <taxon>Gammaproteobacteria</taxon>
        <taxon>Chromatiales</taxon>
        <taxon>Wenzhouxiangellaceae</taxon>
        <taxon>Elongatibacter</taxon>
    </lineage>
</organism>
<name>A0AAW9RC56_9GAMM</name>
<accession>A0AAW9RC56</accession>
<keyword evidence="2" id="KW-1185">Reference proteome</keyword>
<evidence type="ECO:0000313" key="1">
    <source>
        <dbReference type="EMBL" id="MEJ8567607.1"/>
    </source>
</evidence>
<dbReference type="AlphaFoldDB" id="A0AAW9RC56"/>
<proteinExistence type="predicted"/>
<protein>
    <recommendedName>
        <fullName evidence="3">Methyltransferase type 11 domain-containing protein</fullName>
    </recommendedName>
</protein>